<evidence type="ECO:0000313" key="3">
    <source>
        <dbReference type="Proteomes" id="UP000054359"/>
    </source>
</evidence>
<accession>A0A087TRR4</accession>
<protein>
    <submittedName>
        <fullName evidence="2">Uncharacterized protein</fullName>
    </submittedName>
</protein>
<dbReference type="Proteomes" id="UP000054359">
    <property type="component" value="Unassembled WGS sequence"/>
</dbReference>
<dbReference type="OMA" id="HEININQ"/>
<dbReference type="EMBL" id="KK116439">
    <property type="protein sequence ID" value="KFM67803.1"/>
    <property type="molecule type" value="Genomic_DNA"/>
</dbReference>
<feature type="region of interest" description="Disordered" evidence="1">
    <location>
        <begin position="36"/>
        <end position="55"/>
    </location>
</feature>
<feature type="non-terminal residue" evidence="2">
    <location>
        <position position="70"/>
    </location>
</feature>
<dbReference type="AlphaFoldDB" id="A0A087TRR4"/>
<organism evidence="2 3">
    <name type="scientific">Stegodyphus mimosarum</name>
    <name type="common">African social velvet spider</name>
    <dbReference type="NCBI Taxonomy" id="407821"/>
    <lineage>
        <taxon>Eukaryota</taxon>
        <taxon>Metazoa</taxon>
        <taxon>Ecdysozoa</taxon>
        <taxon>Arthropoda</taxon>
        <taxon>Chelicerata</taxon>
        <taxon>Arachnida</taxon>
        <taxon>Araneae</taxon>
        <taxon>Araneomorphae</taxon>
        <taxon>Entelegynae</taxon>
        <taxon>Eresoidea</taxon>
        <taxon>Eresidae</taxon>
        <taxon>Stegodyphus</taxon>
    </lineage>
</organism>
<reference evidence="2 3" key="1">
    <citation type="submission" date="2013-11" db="EMBL/GenBank/DDBJ databases">
        <title>Genome sequencing of Stegodyphus mimosarum.</title>
        <authorList>
            <person name="Bechsgaard J."/>
        </authorList>
    </citation>
    <scope>NUCLEOTIDE SEQUENCE [LARGE SCALE GENOMIC DNA]</scope>
</reference>
<evidence type="ECO:0000256" key="1">
    <source>
        <dbReference type="SAM" id="MobiDB-lite"/>
    </source>
</evidence>
<proteinExistence type="predicted"/>
<dbReference type="OrthoDB" id="192608at2759"/>
<gene>
    <name evidence="2" type="ORF">X975_14986</name>
</gene>
<sequence>MKIGPQYPQEFRTVVSRNLRLKTKLETCIRAAQMGSDLNRSSPDSRTQISSRTVSTPTIKLKTDFSNFTG</sequence>
<name>A0A087TRR4_STEMI</name>
<evidence type="ECO:0000313" key="2">
    <source>
        <dbReference type="EMBL" id="KFM67803.1"/>
    </source>
</evidence>
<keyword evidence="3" id="KW-1185">Reference proteome</keyword>
<dbReference type="STRING" id="407821.A0A087TRR4"/>